<dbReference type="GO" id="GO:0006213">
    <property type="term" value="P:pyrimidine nucleoside metabolic process"/>
    <property type="evidence" value="ECO:0007669"/>
    <property type="project" value="InterPro"/>
</dbReference>
<comment type="caution">
    <text evidence="6">The sequence shown here is derived from an EMBL/GenBank/DDBJ whole genome shotgun (WGS) entry which is preliminary data.</text>
</comment>
<dbReference type="InterPro" id="IPR017872">
    <property type="entry name" value="Pyrmidine_PPase_CS"/>
</dbReference>
<dbReference type="EC" id="2.4.2.4" evidence="6"/>
<dbReference type="PANTHER" id="PTHR10515">
    <property type="entry name" value="THYMIDINE PHOSPHORYLASE"/>
    <property type="match status" value="1"/>
</dbReference>
<protein>
    <submittedName>
        <fullName evidence="6">Thymidine phosphorylase</fullName>
        <ecNumber evidence="6">2.4.2.4</ecNumber>
    </submittedName>
</protein>
<organism evidence="6 7">
    <name type="scientific">candidate division TA06 bacterium</name>
    <dbReference type="NCBI Taxonomy" id="2250710"/>
    <lineage>
        <taxon>Bacteria</taxon>
        <taxon>Bacteria division TA06</taxon>
    </lineage>
</organism>
<dbReference type="SUPFAM" id="SSF54680">
    <property type="entry name" value="Pyrimidine nucleoside phosphorylase C-terminal domain"/>
    <property type="match status" value="1"/>
</dbReference>
<sequence>MSIGETIRKKRDGLRLDAQEIRDFVISYAKGEIPDYIASAFLMAVFIRGMDDEETLWLTSAMMESGETLDLSSIEGFKIDKHSTGGVGDKVSIILLPLVAACGLKIPMISGRGLGHTGGTIDKLEAIPGFRTRLSVEEFVKNVDEIGAAVMVQSERLVPADMKLYAMRDVTGTVESIPLIASSIMSKKIAEGIDGLVLDIKVGSGAFMKSDHEAEVLAEAMIDIGKKMGKRVTAVLTDMNQPLGRAVGNAVEMEEAIAALKGNGPADLMEVVYLLGEQMLLLAQVAKTPEAARKTLDRCLSSHQALEKFREIVERQGGDVNCIDDTNLLGVARGKTPVTSQQNGYIQGIDTYAIGSACVELGGGRKTIDQEVDRSLGLVLNKKIGDAVEEGETLLSILCNDVSEVERISPLLERTYTIGRRKVKPPSLKHKLIS</sequence>
<dbReference type="InterPro" id="IPR013102">
    <property type="entry name" value="PYNP_C"/>
</dbReference>
<dbReference type="InterPro" id="IPR017459">
    <property type="entry name" value="Glycosyl_Trfase_fam3_N_dom"/>
</dbReference>
<keyword evidence="4 6" id="KW-0808">Transferase</keyword>
<evidence type="ECO:0000256" key="3">
    <source>
        <dbReference type="ARBA" id="ARBA00022676"/>
    </source>
</evidence>
<dbReference type="Pfam" id="PF07831">
    <property type="entry name" value="PYNP_C"/>
    <property type="match status" value="1"/>
</dbReference>
<feature type="domain" description="Pyrimidine nucleoside phosphorylase C-terminal" evidence="5">
    <location>
        <begin position="345"/>
        <end position="419"/>
    </location>
</feature>
<proteinExistence type="inferred from homology"/>
<dbReference type="SMART" id="SM00941">
    <property type="entry name" value="PYNP_C"/>
    <property type="match status" value="1"/>
</dbReference>
<dbReference type="Pfam" id="PF02885">
    <property type="entry name" value="Glycos_trans_3N"/>
    <property type="match status" value="1"/>
</dbReference>
<dbReference type="GO" id="GO:0006206">
    <property type="term" value="P:pyrimidine nucleobase metabolic process"/>
    <property type="evidence" value="ECO:0007669"/>
    <property type="project" value="InterPro"/>
</dbReference>
<dbReference type="Pfam" id="PF00591">
    <property type="entry name" value="Glycos_transf_3"/>
    <property type="match status" value="1"/>
</dbReference>
<dbReference type="InterPro" id="IPR036320">
    <property type="entry name" value="Glycosyl_Trfase_fam3_N_dom_sf"/>
</dbReference>
<dbReference type="Gene3D" id="1.20.970.10">
    <property type="entry name" value="Transferase, Pyrimidine Nucleoside Phosphorylase, Chain C"/>
    <property type="match status" value="1"/>
</dbReference>
<dbReference type="InterPro" id="IPR000312">
    <property type="entry name" value="Glycosyl_Trfase_fam3"/>
</dbReference>
<dbReference type="SUPFAM" id="SSF47648">
    <property type="entry name" value="Nucleoside phosphorylase/phosphoribosyltransferase N-terminal domain"/>
    <property type="match status" value="1"/>
</dbReference>
<dbReference type="PANTHER" id="PTHR10515:SF0">
    <property type="entry name" value="THYMIDINE PHOSPHORYLASE"/>
    <property type="match status" value="1"/>
</dbReference>
<keyword evidence="3 6" id="KW-0328">Glycosyltransferase</keyword>
<dbReference type="FunFam" id="3.40.1030.10:FF:000003">
    <property type="entry name" value="Pyrimidine-nucleoside phosphorylase"/>
    <property type="match status" value="1"/>
</dbReference>
<dbReference type="AlphaFoldDB" id="A0A523URR8"/>
<dbReference type="InterPro" id="IPR035902">
    <property type="entry name" value="Nuc_phospho_transferase"/>
</dbReference>
<comment type="similarity">
    <text evidence="1">Belongs to the thymidine/pyrimidine-nucleoside phosphorylase family.</text>
</comment>
<dbReference type="EMBL" id="SOJN01000090">
    <property type="protein sequence ID" value="TET45233.1"/>
    <property type="molecule type" value="Genomic_DNA"/>
</dbReference>
<dbReference type="Gene3D" id="3.90.1170.30">
    <property type="entry name" value="Pyrimidine nucleoside phosphorylase-like, C-terminal domain"/>
    <property type="match status" value="1"/>
</dbReference>
<accession>A0A523URR8</accession>
<evidence type="ECO:0000313" key="6">
    <source>
        <dbReference type="EMBL" id="TET45233.1"/>
    </source>
</evidence>
<dbReference type="NCBIfam" id="TIGR02644">
    <property type="entry name" value="Y_phosphoryl"/>
    <property type="match status" value="1"/>
</dbReference>
<reference evidence="6 7" key="1">
    <citation type="submission" date="2019-03" db="EMBL/GenBank/DDBJ databases">
        <title>Metabolic potential of uncultured bacteria and archaea associated with petroleum seepage in deep-sea sediments.</title>
        <authorList>
            <person name="Dong X."/>
            <person name="Hubert C."/>
        </authorList>
    </citation>
    <scope>NUCLEOTIDE SEQUENCE [LARGE SCALE GENOMIC DNA]</scope>
    <source>
        <strain evidence="6">E44_bin18</strain>
    </source>
</reference>
<dbReference type="InterPro" id="IPR018090">
    <property type="entry name" value="Pyrmidine_PPas_bac/euk"/>
</dbReference>
<evidence type="ECO:0000259" key="5">
    <source>
        <dbReference type="SMART" id="SM00941"/>
    </source>
</evidence>
<dbReference type="InterPro" id="IPR000053">
    <property type="entry name" value="Thymidine/pyrmidine_PPase"/>
</dbReference>
<dbReference type="SUPFAM" id="SSF52418">
    <property type="entry name" value="Nucleoside phosphorylase/phosphoribosyltransferase catalytic domain"/>
    <property type="match status" value="1"/>
</dbReference>
<dbReference type="Proteomes" id="UP000315525">
    <property type="component" value="Unassembled WGS sequence"/>
</dbReference>
<dbReference type="InterPro" id="IPR036566">
    <property type="entry name" value="PYNP-like_C_sf"/>
</dbReference>
<evidence type="ECO:0000256" key="2">
    <source>
        <dbReference type="ARBA" id="ARBA00011738"/>
    </source>
</evidence>
<name>A0A523URR8_UNCT6</name>
<dbReference type="GO" id="GO:0004645">
    <property type="term" value="F:1,4-alpha-oligoglucan phosphorylase activity"/>
    <property type="evidence" value="ECO:0007669"/>
    <property type="project" value="InterPro"/>
</dbReference>
<dbReference type="GO" id="GO:0009032">
    <property type="term" value="F:thymidine phosphorylase activity"/>
    <property type="evidence" value="ECO:0007669"/>
    <property type="project" value="UniProtKB-EC"/>
</dbReference>
<gene>
    <name evidence="6" type="ORF">E3J62_08030</name>
</gene>
<evidence type="ECO:0000256" key="4">
    <source>
        <dbReference type="ARBA" id="ARBA00022679"/>
    </source>
</evidence>
<evidence type="ECO:0000313" key="7">
    <source>
        <dbReference type="Proteomes" id="UP000315525"/>
    </source>
</evidence>
<dbReference type="PROSITE" id="PS00647">
    <property type="entry name" value="THYMID_PHOSPHORYLASE"/>
    <property type="match status" value="1"/>
</dbReference>
<evidence type="ECO:0000256" key="1">
    <source>
        <dbReference type="ARBA" id="ARBA00006915"/>
    </source>
</evidence>
<dbReference type="Gene3D" id="3.40.1030.10">
    <property type="entry name" value="Nucleoside phosphorylase/phosphoribosyltransferase catalytic domain"/>
    <property type="match status" value="1"/>
</dbReference>
<dbReference type="PIRSF" id="PIRSF000478">
    <property type="entry name" value="TP_PyNP"/>
    <property type="match status" value="1"/>
</dbReference>
<comment type="subunit">
    <text evidence="2">Homodimer.</text>
</comment>
<dbReference type="GO" id="GO:0005829">
    <property type="term" value="C:cytosol"/>
    <property type="evidence" value="ECO:0007669"/>
    <property type="project" value="TreeGrafter"/>
</dbReference>
<dbReference type="NCBIfam" id="NF004490">
    <property type="entry name" value="PRK05820.1"/>
    <property type="match status" value="1"/>
</dbReference>